<sequence>MAERLRGSTSPYLLAHADNPVDWWPWDEDAFAEARRRNVPVLVSIGYATCHWCHVMARESFSDPEIAALLGERFVAIKVDREEHPEVDAAYLAAAGAFTSQLGWPLTAFANGDGAVFYAGSYFPPRAAHGMPSFRNVLDAVWEAWTERPDEVAETADGLQEALRKAAEAGTGPFALPAAEQLDAAAGRLLAGEDRAHGGFGGAPKFPAAPMLEFLAGSGDEARAAVDRALQAMSASELRDPVEGGFFRYATRADWTVPHYERMLTDNAQLLALLLPAASDGAEWARTAAEGIAGFLTTTMRLPGGCFASAQDSESLVDGRSSEGGYYRLNARERAEQPSPKLDRKVLTGWNGLTIGALADASVALERPELLVIARRTAEAVLDAHLREDGTLVRSSLDGRPSAAPATLEDTGMLAGGLIRLALASGEPRHAVTARSLLDGAIGTDGRLRGGRDPVLAAHGIAGADDAVEGAVPSGAAAAADAAYRLWALGAGERFRDAAERTIAPHTAPALERPAAYGAILAVARRLAEPLVQLVTVTAAEGEAGGELVRASRGATASIAAVVDEAQARAWADAGFELFAGRGAVGGASTAYLCRDFVCRLPVTDAAGLRAAAAG</sequence>
<dbReference type="CDD" id="cd02955">
    <property type="entry name" value="SSP411"/>
    <property type="match status" value="1"/>
</dbReference>
<protein>
    <submittedName>
        <fullName evidence="2">Thioredoxin domain-containing protein</fullName>
    </submittedName>
</protein>
<dbReference type="AlphaFoldDB" id="A0A975FL14"/>
<dbReference type="EMBL" id="CP071696">
    <property type="protein sequence ID" value="QTX04045.1"/>
    <property type="molecule type" value="Genomic_DNA"/>
</dbReference>
<dbReference type="Pfam" id="PF03190">
    <property type="entry name" value="Thioredox_DsbH"/>
    <property type="match status" value="1"/>
</dbReference>
<dbReference type="SUPFAM" id="SSF52833">
    <property type="entry name" value="Thioredoxin-like"/>
    <property type="match status" value="1"/>
</dbReference>
<dbReference type="InterPro" id="IPR004879">
    <property type="entry name" value="Ssp411-like_TRX"/>
</dbReference>
<reference evidence="2" key="1">
    <citation type="submission" date="2021-03" db="EMBL/GenBank/DDBJ databases">
        <title>Agromyces archimandritus sp. nov., isolated from the cockroach Archimandrita tessellata.</title>
        <authorList>
            <person name="Guzman J."/>
            <person name="Ortuzar M."/>
            <person name="Poehlein A."/>
            <person name="Daniel R."/>
            <person name="Trujillo M."/>
            <person name="Vilcinskas A."/>
        </authorList>
    </citation>
    <scope>NUCLEOTIDE SEQUENCE</scope>
    <source>
        <strain evidence="2">G127AT</strain>
    </source>
</reference>
<evidence type="ECO:0000259" key="1">
    <source>
        <dbReference type="Pfam" id="PF03190"/>
    </source>
</evidence>
<dbReference type="RefSeq" id="WP_210897245.1">
    <property type="nucleotide sequence ID" value="NZ_CP071696.1"/>
</dbReference>
<dbReference type="PIRSF" id="PIRSF006402">
    <property type="entry name" value="UCP006402_thioredoxin"/>
    <property type="match status" value="1"/>
</dbReference>
<dbReference type="Gene3D" id="3.40.30.10">
    <property type="entry name" value="Glutaredoxin"/>
    <property type="match status" value="1"/>
</dbReference>
<dbReference type="Proteomes" id="UP000671914">
    <property type="component" value="Chromosome"/>
</dbReference>
<dbReference type="InterPro" id="IPR024705">
    <property type="entry name" value="Ssp411"/>
</dbReference>
<dbReference type="PANTHER" id="PTHR42899">
    <property type="entry name" value="SPERMATOGENESIS-ASSOCIATED PROTEIN 20"/>
    <property type="match status" value="1"/>
</dbReference>
<feature type="domain" description="Spermatogenesis-associated protein 20-like TRX" evidence="1">
    <location>
        <begin position="3"/>
        <end position="163"/>
    </location>
</feature>
<name>A0A975FL14_9MICO</name>
<evidence type="ECO:0000313" key="2">
    <source>
        <dbReference type="EMBL" id="QTX04045.1"/>
    </source>
</evidence>
<dbReference type="PANTHER" id="PTHR42899:SF1">
    <property type="entry name" value="SPERMATOGENESIS-ASSOCIATED PROTEIN 20"/>
    <property type="match status" value="1"/>
</dbReference>
<evidence type="ECO:0000313" key="3">
    <source>
        <dbReference type="Proteomes" id="UP000671914"/>
    </source>
</evidence>
<dbReference type="InterPro" id="IPR008928">
    <property type="entry name" value="6-hairpin_glycosidase_sf"/>
</dbReference>
<gene>
    <name evidence="2" type="ORF">G127AT_12185</name>
</gene>
<dbReference type="KEGG" id="aarc:G127AT_12185"/>
<accession>A0A975FL14</accession>
<keyword evidence="3" id="KW-1185">Reference proteome</keyword>
<organism evidence="2 3">
    <name type="scientific">Agromyces archimandritae</name>
    <dbReference type="NCBI Taxonomy" id="2781962"/>
    <lineage>
        <taxon>Bacteria</taxon>
        <taxon>Bacillati</taxon>
        <taxon>Actinomycetota</taxon>
        <taxon>Actinomycetes</taxon>
        <taxon>Micrococcales</taxon>
        <taxon>Microbacteriaceae</taxon>
        <taxon>Agromyces</taxon>
    </lineage>
</organism>
<dbReference type="GO" id="GO:0005975">
    <property type="term" value="P:carbohydrate metabolic process"/>
    <property type="evidence" value="ECO:0007669"/>
    <property type="project" value="InterPro"/>
</dbReference>
<proteinExistence type="predicted"/>
<dbReference type="SUPFAM" id="SSF48208">
    <property type="entry name" value="Six-hairpin glycosidases"/>
    <property type="match status" value="1"/>
</dbReference>
<dbReference type="InterPro" id="IPR036249">
    <property type="entry name" value="Thioredoxin-like_sf"/>
</dbReference>